<dbReference type="EMBL" id="RCMV01001636">
    <property type="protein sequence ID" value="KAG3207799.1"/>
    <property type="molecule type" value="Genomic_DNA"/>
</dbReference>
<comment type="caution">
    <text evidence="2">The sequence shown here is derived from an EMBL/GenBank/DDBJ whole genome shotgun (WGS) entry which is preliminary data.</text>
</comment>
<dbReference type="EMBL" id="RCMI01000553">
    <property type="protein sequence ID" value="KAG2905897.1"/>
    <property type="molecule type" value="Genomic_DNA"/>
</dbReference>
<gene>
    <name evidence="2" type="ORF">PC113_g15254</name>
    <name evidence="3" type="ORF">PC115_g14455</name>
    <name evidence="4" type="ORF">PC118_g15077</name>
    <name evidence="5" type="ORF">PC129_g21163</name>
</gene>
<name>A0A8T1KA58_9STRA</name>
<dbReference type="Proteomes" id="UP000697107">
    <property type="component" value="Unassembled WGS sequence"/>
</dbReference>
<organism evidence="2 6">
    <name type="scientific">Phytophthora cactorum</name>
    <dbReference type="NCBI Taxonomy" id="29920"/>
    <lineage>
        <taxon>Eukaryota</taxon>
        <taxon>Sar</taxon>
        <taxon>Stramenopiles</taxon>
        <taxon>Oomycota</taxon>
        <taxon>Peronosporomycetes</taxon>
        <taxon>Peronosporales</taxon>
        <taxon>Peronosporaceae</taxon>
        <taxon>Phytophthora</taxon>
    </lineage>
</organism>
<evidence type="ECO:0000313" key="6">
    <source>
        <dbReference type="Proteomes" id="UP000735874"/>
    </source>
</evidence>
<feature type="region of interest" description="Disordered" evidence="1">
    <location>
        <begin position="485"/>
        <end position="513"/>
    </location>
</feature>
<accession>A0A8T1KA58</accession>
<dbReference type="Proteomes" id="UP000735874">
    <property type="component" value="Unassembled WGS sequence"/>
</dbReference>
<feature type="compositionally biased region" description="Basic residues" evidence="1">
    <location>
        <begin position="779"/>
        <end position="791"/>
    </location>
</feature>
<dbReference type="Proteomes" id="UP000760860">
    <property type="component" value="Unassembled WGS sequence"/>
</dbReference>
<dbReference type="EMBL" id="RCMG01000558">
    <property type="protein sequence ID" value="KAG2852165.1"/>
    <property type="molecule type" value="Genomic_DNA"/>
</dbReference>
<feature type="compositionally biased region" description="Basic and acidic residues" evidence="1">
    <location>
        <begin position="49"/>
        <end position="62"/>
    </location>
</feature>
<feature type="region of interest" description="Disordered" evidence="1">
    <location>
        <begin position="34"/>
        <end position="62"/>
    </location>
</feature>
<evidence type="ECO:0000313" key="3">
    <source>
        <dbReference type="EMBL" id="KAG2905897.1"/>
    </source>
</evidence>
<evidence type="ECO:0000313" key="4">
    <source>
        <dbReference type="EMBL" id="KAG2973516.1"/>
    </source>
</evidence>
<evidence type="ECO:0000313" key="5">
    <source>
        <dbReference type="EMBL" id="KAG3207799.1"/>
    </source>
</evidence>
<dbReference type="Proteomes" id="UP000774804">
    <property type="component" value="Unassembled WGS sequence"/>
</dbReference>
<reference evidence="2" key="1">
    <citation type="submission" date="2018-10" db="EMBL/GenBank/DDBJ databases">
        <title>Effector identification in a new, highly contiguous assembly of the strawberry crown rot pathogen Phytophthora cactorum.</title>
        <authorList>
            <person name="Armitage A.D."/>
            <person name="Nellist C.F."/>
            <person name="Bates H."/>
            <person name="Vickerstaff R.J."/>
            <person name="Harrison R.J."/>
        </authorList>
    </citation>
    <scope>NUCLEOTIDE SEQUENCE</scope>
    <source>
        <strain evidence="2">15-7</strain>
        <strain evidence="3">4032</strain>
        <strain evidence="4">P415</strain>
        <strain evidence="5">P421</strain>
    </source>
</reference>
<evidence type="ECO:0000313" key="2">
    <source>
        <dbReference type="EMBL" id="KAG2852165.1"/>
    </source>
</evidence>
<dbReference type="AlphaFoldDB" id="A0A8T1KA58"/>
<feature type="compositionally biased region" description="Basic and acidic residues" evidence="1">
    <location>
        <begin position="792"/>
        <end position="809"/>
    </location>
</feature>
<sequence length="809" mass="94598">MILNRSVVVWNQEWMSLHYPGAPLNTDLQLSVAEEPKPKKPTTNKKPRKVTEKSKKTQERTVKAQRKKYTETLFEREFSKGKVSRSVVCRLQTICPDQRLVEEIKQTARAMKQIQLETWHLVNLPTLRCLENDLPLPDYGKTFFDHCCAGVASTSQSYAIATKNPSLWDSIQINRAGRTRAGLEEVASMTGYSELKQAMREQLVVNAGVMIREHFRKRLRAYVLIKFGKTGDDLTSVEAKASKKLVGQIMYACYNVEETDMLEALQMRDVLTPDGEEWSEKWNPWPDNIKKNGMEFYIRLIWEFQSVVEDRMEAVPNEKGVRVFSLFPVSTSFTNHHIVINGTTFAGFVSRIRDRGQGNLMEDWNMPQVKIFTASFKVMRWTVMRRAFAIDRFETRKEECPLSKMEFLHLPAEEKYEHASHLFANEIKTDGYSASALYYRPKHEELGGEDDSLVPEGYSPDVVIGLDPGMRPVCTAAREYLRLQAPRRRSRRNVRRPRRKNRKKGRSKRKLRRKRNISKWIRRAKRERHRNNRDIVSVTTREYRYLAGFNRFRAWNESQKRKFPDYKSVIEGMPSFKTSSYEKYLKRLDYFWQHAAFLLRFCLERPYLKWRFFQKRMARVAVDEIARRIVPTVSSLTCVAYGDWSQRDGIKGHAPSPVKGLKEALRKRAMVVSMDEFRTSKLCSQCHQSLSSVQYPTPVFPKGVQKPKRRKMKGKVLPRDWSRAEIKSKHCHVVLRCENEDCEARYWDRDVNAAINLLELLKSEVQGGEDAWSRSGERRHTHTHTHTHTQRNRGDEKISTQKGLDIARR</sequence>
<feature type="compositionally biased region" description="Basic residues" evidence="1">
    <location>
        <begin position="39"/>
        <end position="48"/>
    </location>
</feature>
<dbReference type="VEuPathDB" id="FungiDB:PC110_g17179"/>
<feature type="region of interest" description="Disordered" evidence="1">
    <location>
        <begin position="769"/>
        <end position="809"/>
    </location>
</feature>
<dbReference type="EMBL" id="RCML01000572">
    <property type="protein sequence ID" value="KAG2973516.1"/>
    <property type="molecule type" value="Genomic_DNA"/>
</dbReference>
<dbReference type="VEuPathDB" id="FungiDB:PC110_g21281"/>
<proteinExistence type="predicted"/>
<evidence type="ECO:0000256" key="1">
    <source>
        <dbReference type="SAM" id="MobiDB-lite"/>
    </source>
</evidence>
<protein>
    <submittedName>
        <fullName evidence="2">Uncharacterized protein</fullName>
    </submittedName>
</protein>